<keyword evidence="2" id="KW-0560">Oxidoreductase</keyword>
<dbReference type="EMBL" id="CP001674">
    <property type="protein sequence ID" value="ACT50668.1"/>
    <property type="molecule type" value="Genomic_DNA"/>
</dbReference>
<keyword evidence="4" id="KW-1185">Reference proteome</keyword>
<dbReference type="PRINTS" id="PR00081">
    <property type="entry name" value="GDHRDH"/>
</dbReference>
<reference evidence="4" key="1">
    <citation type="submission" date="2009-07" db="EMBL/GenBank/DDBJ databases">
        <title>Complete sequence of chromosome of Methylovorus sp. SIP3-4.</title>
        <authorList>
            <person name="Lucas S."/>
            <person name="Copeland A."/>
            <person name="Lapidus A."/>
            <person name="Glavina del Rio T."/>
            <person name="Tice H."/>
            <person name="Bruce D."/>
            <person name="Goodwin L."/>
            <person name="Pitluck S."/>
            <person name="Clum A."/>
            <person name="Larimer F."/>
            <person name="Land M."/>
            <person name="Hauser L."/>
            <person name="Kyrpides N."/>
            <person name="Mikhailova N."/>
            <person name="Kayluzhnaya M."/>
            <person name="Chistoserdova L."/>
        </authorList>
    </citation>
    <scope>NUCLEOTIDE SEQUENCE [LARGE SCALE GENOMIC DNA]</scope>
    <source>
        <strain evidence="4">SIP3-4</strain>
    </source>
</reference>
<dbReference type="PANTHER" id="PTHR42901:SF1">
    <property type="entry name" value="ALCOHOL DEHYDROGENASE"/>
    <property type="match status" value="1"/>
</dbReference>
<accession>C6XDP3</accession>
<dbReference type="HOGENOM" id="CLU_010194_2_10_4"/>
<dbReference type="Proteomes" id="UP000002743">
    <property type="component" value="Chromosome"/>
</dbReference>
<dbReference type="Gene3D" id="3.40.50.720">
    <property type="entry name" value="NAD(P)-binding Rossmann-like Domain"/>
    <property type="match status" value="1"/>
</dbReference>
<dbReference type="NCBIfam" id="NF006509">
    <property type="entry name" value="PRK08945.1"/>
    <property type="match status" value="1"/>
</dbReference>
<gene>
    <name evidence="3" type="ordered locus">Msip34_1423</name>
</gene>
<comment type="similarity">
    <text evidence="1">Belongs to the short-chain dehydrogenases/reductases (SDR) family.</text>
</comment>
<evidence type="ECO:0000313" key="4">
    <source>
        <dbReference type="Proteomes" id="UP000002743"/>
    </source>
</evidence>
<dbReference type="InterPro" id="IPR036291">
    <property type="entry name" value="NAD(P)-bd_dom_sf"/>
</dbReference>
<dbReference type="PANTHER" id="PTHR42901">
    <property type="entry name" value="ALCOHOL DEHYDROGENASE"/>
    <property type="match status" value="1"/>
</dbReference>
<protein>
    <submittedName>
        <fullName evidence="3">Short-chain dehydrogenase/reductase SDR</fullName>
    </submittedName>
</protein>
<dbReference type="InterPro" id="IPR002347">
    <property type="entry name" value="SDR_fam"/>
</dbReference>
<name>C6XDP3_METGS</name>
<evidence type="ECO:0000313" key="3">
    <source>
        <dbReference type="EMBL" id="ACT50668.1"/>
    </source>
</evidence>
<evidence type="ECO:0000256" key="2">
    <source>
        <dbReference type="ARBA" id="ARBA00023002"/>
    </source>
</evidence>
<dbReference type="Pfam" id="PF00106">
    <property type="entry name" value="adh_short"/>
    <property type="match status" value="1"/>
</dbReference>
<dbReference type="AlphaFoldDB" id="C6XDP3"/>
<dbReference type="SUPFAM" id="SSF51735">
    <property type="entry name" value="NAD(P)-binding Rossmann-fold domains"/>
    <property type="match status" value="1"/>
</dbReference>
<dbReference type="eggNOG" id="COG1028">
    <property type="taxonomic scope" value="Bacteria"/>
</dbReference>
<evidence type="ECO:0000256" key="1">
    <source>
        <dbReference type="ARBA" id="ARBA00006484"/>
    </source>
</evidence>
<reference evidence="3 4" key="2">
    <citation type="journal article" date="2011" name="J. Bacteriol.">
        <title>Genomes of three methylotrophs from a single niche uncover genetic and metabolic divergence of Methylophilaceae.</title>
        <authorList>
            <person name="Lapidus A."/>
            <person name="Clum A."/>
            <person name="Labutti K."/>
            <person name="Kaluzhnaya M.G."/>
            <person name="Lim S."/>
            <person name="Beck D.A."/>
            <person name="Glavina Del Rio T."/>
            <person name="Nolan M."/>
            <person name="Mavromatis K."/>
            <person name="Huntemann M."/>
            <person name="Lucas S."/>
            <person name="Lidstrom M.E."/>
            <person name="Ivanova N."/>
            <person name="Chistoserdova L."/>
        </authorList>
    </citation>
    <scope>NUCLEOTIDE SEQUENCE [LARGE SCALE GENOMIC DNA]</scope>
    <source>
        <strain evidence="3 4">SIP3-4</strain>
    </source>
</reference>
<dbReference type="RefSeq" id="WP_015830120.1">
    <property type="nucleotide sequence ID" value="NC_012969.1"/>
</dbReference>
<dbReference type="KEGG" id="mei:Msip34_1423"/>
<dbReference type="GO" id="GO:0016491">
    <property type="term" value="F:oxidoreductase activity"/>
    <property type="evidence" value="ECO:0007669"/>
    <property type="project" value="UniProtKB-KW"/>
</dbReference>
<sequence length="248" mass="26603">MHNYQAPAQLLADHVILVTGAGQGIGREAALAFARHGATVILCGRTLKKLEAVYDAIEAAGYPQAVIFPLDLSKTDEPSFAAMAEGIYQQLGRLDGILHNAAHYDNLSPLEIQTMEQFESMFKVNVTAPFALTKACLPLLKRGTDTSVIFTSSTAGHQAGAYWGSHGISKQAVEHLVKTWALELENTPNVRLNAVIPGPVQSPQRKKSHPGEVHDSLPTAESLMSVYLYLMGKDSAGVSGQIVEAQTA</sequence>
<proteinExistence type="inferred from homology"/>
<dbReference type="STRING" id="582744.Msip34_1423"/>
<dbReference type="OrthoDB" id="9790785at2"/>
<organism evidence="3 4">
    <name type="scientific">Methylovorus glucosotrophus (strain SIP3-4)</name>
    <dbReference type="NCBI Taxonomy" id="582744"/>
    <lineage>
        <taxon>Bacteria</taxon>
        <taxon>Pseudomonadati</taxon>
        <taxon>Pseudomonadota</taxon>
        <taxon>Betaproteobacteria</taxon>
        <taxon>Nitrosomonadales</taxon>
        <taxon>Methylophilaceae</taxon>
        <taxon>Methylovorus</taxon>
    </lineage>
</organism>